<evidence type="ECO:0000313" key="3">
    <source>
        <dbReference type="Proteomes" id="UP000663862"/>
    </source>
</evidence>
<dbReference type="AlphaFoldDB" id="A0A821JIX6"/>
<dbReference type="EMBL" id="CAJOBQ010014050">
    <property type="protein sequence ID" value="CAF4719401.1"/>
    <property type="molecule type" value="Genomic_DNA"/>
</dbReference>
<protein>
    <submittedName>
        <fullName evidence="2">Uncharacterized protein</fullName>
    </submittedName>
</protein>
<comment type="caution">
    <text evidence="2">The sequence shown here is derived from an EMBL/GenBank/DDBJ whole genome shotgun (WGS) entry which is preliminary data.</text>
</comment>
<gene>
    <name evidence="2" type="ORF">TSG867_LOCUS34012</name>
</gene>
<evidence type="ECO:0000256" key="1">
    <source>
        <dbReference type="SAM" id="MobiDB-lite"/>
    </source>
</evidence>
<organism evidence="2 3">
    <name type="scientific">Rotaria socialis</name>
    <dbReference type="NCBI Taxonomy" id="392032"/>
    <lineage>
        <taxon>Eukaryota</taxon>
        <taxon>Metazoa</taxon>
        <taxon>Spiralia</taxon>
        <taxon>Gnathifera</taxon>
        <taxon>Rotifera</taxon>
        <taxon>Eurotatoria</taxon>
        <taxon>Bdelloidea</taxon>
        <taxon>Philodinida</taxon>
        <taxon>Philodinidae</taxon>
        <taxon>Rotaria</taxon>
    </lineage>
</organism>
<accession>A0A821JIX6</accession>
<feature type="non-terminal residue" evidence="2">
    <location>
        <position position="86"/>
    </location>
</feature>
<sequence length="86" mass="9979">MRRYSASAVVSPPVHNHNHEGTPSVNVIPPTPREVLLNDMLKKFPDHQWHIPIYLYGCNKLRLASSLLLSNELQLRNFYSDTYVDY</sequence>
<dbReference type="Proteomes" id="UP000663862">
    <property type="component" value="Unassembled WGS sequence"/>
</dbReference>
<feature type="region of interest" description="Disordered" evidence="1">
    <location>
        <begin position="1"/>
        <end position="27"/>
    </location>
</feature>
<reference evidence="2" key="1">
    <citation type="submission" date="2021-02" db="EMBL/GenBank/DDBJ databases">
        <authorList>
            <person name="Nowell W R."/>
        </authorList>
    </citation>
    <scope>NUCLEOTIDE SEQUENCE</scope>
</reference>
<evidence type="ECO:0000313" key="2">
    <source>
        <dbReference type="EMBL" id="CAF4719401.1"/>
    </source>
</evidence>
<proteinExistence type="predicted"/>
<name>A0A821JIX6_9BILA</name>